<dbReference type="EMBL" id="BMLP01000008">
    <property type="protein sequence ID" value="GGO36884.1"/>
    <property type="molecule type" value="Genomic_DNA"/>
</dbReference>
<evidence type="ECO:0000313" key="2">
    <source>
        <dbReference type="Proteomes" id="UP000598196"/>
    </source>
</evidence>
<dbReference type="AlphaFoldDB" id="A0A917YMU7"/>
<organism evidence="1 2">
    <name type="scientific">Gemmobacter aquaticus</name>
    <dbReference type="NCBI Taxonomy" id="490185"/>
    <lineage>
        <taxon>Bacteria</taxon>
        <taxon>Pseudomonadati</taxon>
        <taxon>Pseudomonadota</taxon>
        <taxon>Alphaproteobacteria</taxon>
        <taxon>Rhodobacterales</taxon>
        <taxon>Paracoccaceae</taxon>
        <taxon>Gemmobacter</taxon>
    </lineage>
</organism>
<dbReference type="Proteomes" id="UP000598196">
    <property type="component" value="Unassembled WGS sequence"/>
</dbReference>
<protein>
    <submittedName>
        <fullName evidence="1">3-oxoacyl-ACP synthase</fullName>
    </submittedName>
</protein>
<dbReference type="OrthoDB" id="3078238at2"/>
<comment type="caution">
    <text evidence="1">The sequence shown here is derived from an EMBL/GenBank/DDBJ whole genome shotgun (WGS) entry which is preliminary data.</text>
</comment>
<evidence type="ECO:0000313" key="1">
    <source>
        <dbReference type="EMBL" id="GGO36884.1"/>
    </source>
</evidence>
<proteinExistence type="predicted"/>
<accession>A0A917YMU7</accession>
<name>A0A917YMU7_9RHOB</name>
<reference evidence="1 2" key="1">
    <citation type="journal article" date="2014" name="Int. J. Syst. Evol. Microbiol.">
        <title>Complete genome sequence of Corynebacterium casei LMG S-19264T (=DSM 44701T), isolated from a smear-ripened cheese.</title>
        <authorList>
            <consortium name="US DOE Joint Genome Institute (JGI-PGF)"/>
            <person name="Walter F."/>
            <person name="Albersmeier A."/>
            <person name="Kalinowski J."/>
            <person name="Ruckert C."/>
        </authorList>
    </citation>
    <scope>NUCLEOTIDE SEQUENCE [LARGE SCALE GENOMIC DNA]</scope>
    <source>
        <strain evidence="1 2">CGMCC 1.7029</strain>
    </source>
</reference>
<dbReference type="RefSeq" id="WP_146288016.1">
    <property type="nucleotide sequence ID" value="NZ_BMLP01000008.1"/>
</dbReference>
<dbReference type="NCBIfam" id="NF004798">
    <property type="entry name" value="PRK06147.1"/>
    <property type="match status" value="1"/>
</dbReference>
<gene>
    <name evidence="1" type="ORF">GCM10010991_31600</name>
</gene>
<keyword evidence="2" id="KW-1185">Reference proteome</keyword>
<sequence length="368" mass="38327">MADAAPAIGTCPGLSVIGYGIWSALGPDGPSTVAGLRTRMIASETGALWDATGDAGLPLFRVAAHQWWTGPDFLPELAVPVIEECLAQVGALPPALRRRTAEVPILVAAPPRHRPTSPPDPEARLLAGIERRLGRPLPPGSGVIAAGRVGLPHLVARASAQIDRYPLQILVGVESFIRQGLVDTYLAQGRLFCAANSSGFIPGEAAAALLVMRSGARNGPELAITGMGAGQEPGRDGGSREAAVTGAGLTTAMRAAVTASGRDFFDIPCLLGDLNGEHFKFKEAAIATMRIDRAPPEGASRRPRGYAEHWNVIEGLGEIGAALMPVQLGWAFEAGRQGRLPQGRALAFAGEDDGARVAMTLEMRGGPV</sequence>